<dbReference type="SUPFAM" id="SSF51735">
    <property type="entry name" value="NAD(P)-binding Rossmann-fold domains"/>
    <property type="match status" value="1"/>
</dbReference>
<evidence type="ECO:0000256" key="2">
    <source>
        <dbReference type="ARBA" id="ARBA00022857"/>
    </source>
</evidence>
<evidence type="ECO:0000259" key="4">
    <source>
        <dbReference type="Pfam" id="PF05368"/>
    </source>
</evidence>
<dbReference type="Proteomes" id="UP000663297">
    <property type="component" value="Chromosome 1"/>
</dbReference>
<dbReference type="GO" id="GO:0016491">
    <property type="term" value="F:oxidoreductase activity"/>
    <property type="evidence" value="ECO:0007669"/>
    <property type="project" value="UniProtKB-KW"/>
</dbReference>
<dbReference type="AlphaFoldDB" id="A0A2T4GGA3"/>
<dbReference type="EMBL" id="CP064747">
    <property type="protein sequence ID" value="QPC60714.1"/>
    <property type="molecule type" value="Genomic_DNA"/>
</dbReference>
<feature type="domain" description="NmrA-like" evidence="4">
    <location>
        <begin position="4"/>
        <end position="231"/>
    </location>
</feature>
<protein>
    <recommendedName>
        <fullName evidence="4">NmrA-like domain-containing protein</fullName>
    </recommendedName>
</protein>
<dbReference type="Pfam" id="PF05368">
    <property type="entry name" value="NmrA"/>
    <property type="match status" value="1"/>
</dbReference>
<dbReference type="InterPro" id="IPR051609">
    <property type="entry name" value="NmrA/Isoflavone_reductase-like"/>
</dbReference>
<dbReference type="InterPro" id="IPR036291">
    <property type="entry name" value="NAD(P)-bd_dom_sf"/>
</dbReference>
<comment type="similarity">
    <text evidence="1">Belongs to the NmrA-type oxidoreductase family. Isoflavone reductase subfamily.</text>
</comment>
<sequence>MVVVAVAGGTGGIGSAIVDTLRQSPQHKMIILTRKIPASSQSSDTFVSVDYSDADSMAKVLHENKVHTVISALRVFDPASSEAESNLVKAAAQADSTKRFVASAWGIAYAETTPVGKARGRTLATLRTTDLEWTRFDNGFFLDYYGPPSLLKSYMNRVAWAIDIVNKKAGIPGTGDEPMTFTYTFDVAKFVIATLDLPKWDELMYCYGEKTTWNEILKQAEEVTGKIIPRNCIYRLLTYVSFFEADEMLAHFIGSRFDVSYDPPEKLQKGEVTSLPSNEGTPDFPRQVLEGLMSFWGLYALEGKYDMPTDKAINKVFPDIQPLKVKDILGIWQDQ</sequence>
<evidence type="ECO:0000256" key="1">
    <source>
        <dbReference type="ARBA" id="ARBA00005725"/>
    </source>
</evidence>
<name>A0A2T4GGA3_FUSCU</name>
<keyword evidence="7" id="KW-1185">Reference proteome</keyword>
<keyword evidence="2" id="KW-0521">NADP</keyword>
<dbReference type="EMBL" id="PVEM01000017">
    <property type="protein sequence ID" value="PTD02525.1"/>
    <property type="molecule type" value="Genomic_DNA"/>
</dbReference>
<evidence type="ECO:0000313" key="5">
    <source>
        <dbReference type="EMBL" id="PTD02525.1"/>
    </source>
</evidence>
<evidence type="ECO:0000313" key="6">
    <source>
        <dbReference type="EMBL" id="QPC60714.1"/>
    </source>
</evidence>
<reference evidence="5 7" key="1">
    <citation type="submission" date="2018-02" db="EMBL/GenBank/DDBJ databases">
        <title>Fusarium culmorum secondary metabolites in fungal-bacterial-plant interactions.</title>
        <authorList>
            <person name="Schmidt R."/>
        </authorList>
    </citation>
    <scope>NUCLEOTIDE SEQUENCE [LARGE SCALE GENOMIC DNA]</scope>
    <source>
        <strain evidence="5 7">PV</strain>
    </source>
</reference>
<keyword evidence="3" id="KW-0560">Oxidoreductase</keyword>
<dbReference type="OrthoDB" id="10000533at2759"/>
<evidence type="ECO:0000256" key="3">
    <source>
        <dbReference type="ARBA" id="ARBA00023002"/>
    </source>
</evidence>
<dbReference type="PANTHER" id="PTHR47706">
    <property type="entry name" value="NMRA-LIKE FAMILY PROTEIN"/>
    <property type="match status" value="1"/>
</dbReference>
<dbReference type="Proteomes" id="UP000241587">
    <property type="component" value="Unassembled WGS sequence"/>
</dbReference>
<dbReference type="Gene3D" id="3.90.25.10">
    <property type="entry name" value="UDP-galactose 4-epimerase, domain 1"/>
    <property type="match status" value="1"/>
</dbReference>
<dbReference type="Gene3D" id="3.40.50.720">
    <property type="entry name" value="NAD(P)-binding Rossmann-like Domain"/>
    <property type="match status" value="1"/>
</dbReference>
<organism evidence="5 7">
    <name type="scientific">Fusarium culmorum</name>
    <dbReference type="NCBI Taxonomy" id="5516"/>
    <lineage>
        <taxon>Eukaryota</taxon>
        <taxon>Fungi</taxon>
        <taxon>Dikarya</taxon>
        <taxon>Ascomycota</taxon>
        <taxon>Pezizomycotina</taxon>
        <taxon>Sordariomycetes</taxon>
        <taxon>Hypocreomycetidae</taxon>
        <taxon>Hypocreales</taxon>
        <taxon>Nectriaceae</taxon>
        <taxon>Fusarium</taxon>
    </lineage>
</organism>
<dbReference type="OMA" id="VAWAIDI"/>
<dbReference type="InterPro" id="IPR008030">
    <property type="entry name" value="NmrA-like"/>
</dbReference>
<accession>A0A2T4GGA3</accession>
<reference evidence="6" key="2">
    <citation type="submission" date="2020-11" db="EMBL/GenBank/DDBJ databases">
        <title>The chromosome-scale genome resource for two endophytic Fusarium species: F. culmorum and F. pseudograminearum.</title>
        <authorList>
            <person name="Yuan Z."/>
        </authorList>
    </citation>
    <scope>NUCLEOTIDE SEQUENCE</scope>
    <source>
        <strain evidence="6">Class2-1B</strain>
    </source>
</reference>
<dbReference type="PANTHER" id="PTHR47706:SF4">
    <property type="entry name" value="NMRA-LIKE DOMAIN-CONTAINING PROTEIN"/>
    <property type="match status" value="1"/>
</dbReference>
<gene>
    <name evidence="5" type="ORF">FCULG_00012625</name>
    <name evidence="6" type="ORF">HYE67_002945</name>
</gene>
<proteinExistence type="inferred from homology"/>
<evidence type="ECO:0000313" key="7">
    <source>
        <dbReference type="Proteomes" id="UP000241587"/>
    </source>
</evidence>